<dbReference type="PROSITE" id="PS50146">
    <property type="entry name" value="DAGK"/>
    <property type="match status" value="1"/>
</dbReference>
<evidence type="ECO:0000313" key="9">
    <source>
        <dbReference type="Proteomes" id="UP000241769"/>
    </source>
</evidence>
<dbReference type="Pfam" id="PF00175">
    <property type="entry name" value="NAD_binding_1"/>
    <property type="match status" value="1"/>
</dbReference>
<protein>
    <submittedName>
        <fullName evidence="8">Putative sphingosine kinase</fullName>
    </submittedName>
</protein>
<dbReference type="EMBL" id="MDYQ01000047">
    <property type="protein sequence ID" value="PRP85284.1"/>
    <property type="molecule type" value="Genomic_DNA"/>
</dbReference>
<dbReference type="GO" id="GO:0030586">
    <property type="term" value="F:[methionine synthase] reductase (NADPH) activity"/>
    <property type="evidence" value="ECO:0007669"/>
    <property type="project" value="TreeGrafter"/>
</dbReference>
<keyword evidence="4" id="KW-0560">Oxidoreductase</keyword>
<gene>
    <name evidence="8" type="ORF">PROFUN_06886</name>
</gene>
<dbReference type="InterPro" id="IPR017938">
    <property type="entry name" value="Riboflavin_synthase-like_b-brl"/>
</dbReference>
<organism evidence="8 9">
    <name type="scientific">Planoprotostelium fungivorum</name>
    <dbReference type="NCBI Taxonomy" id="1890364"/>
    <lineage>
        <taxon>Eukaryota</taxon>
        <taxon>Amoebozoa</taxon>
        <taxon>Evosea</taxon>
        <taxon>Variosea</taxon>
        <taxon>Cavosteliida</taxon>
        <taxon>Cavosteliaceae</taxon>
        <taxon>Planoprotostelium</taxon>
    </lineage>
</organism>
<dbReference type="PANTHER" id="PTHR19384:SF84">
    <property type="entry name" value="METHIONINE SYNTHASE REDUCTASE"/>
    <property type="match status" value="1"/>
</dbReference>
<dbReference type="GO" id="GO:0016301">
    <property type="term" value="F:kinase activity"/>
    <property type="evidence" value="ECO:0007669"/>
    <property type="project" value="UniProtKB-KW"/>
</dbReference>
<dbReference type="GO" id="GO:0050660">
    <property type="term" value="F:flavin adenine dinucleotide binding"/>
    <property type="evidence" value="ECO:0007669"/>
    <property type="project" value="TreeGrafter"/>
</dbReference>
<keyword evidence="3" id="KW-0274">FAD</keyword>
<dbReference type="SMART" id="SM00046">
    <property type="entry name" value="DAGKc"/>
    <property type="match status" value="1"/>
</dbReference>
<dbReference type="InterPro" id="IPR017438">
    <property type="entry name" value="ATP-NAD_kinase_N"/>
</dbReference>
<evidence type="ECO:0000256" key="3">
    <source>
        <dbReference type="ARBA" id="ARBA00022827"/>
    </source>
</evidence>
<dbReference type="Proteomes" id="UP000241769">
    <property type="component" value="Unassembled WGS sequence"/>
</dbReference>
<dbReference type="GO" id="GO:0005829">
    <property type="term" value="C:cytosol"/>
    <property type="evidence" value="ECO:0007669"/>
    <property type="project" value="TreeGrafter"/>
</dbReference>
<dbReference type="InterPro" id="IPR023173">
    <property type="entry name" value="NADPH_Cyt_P450_Rdtase_alpha"/>
</dbReference>
<dbReference type="PANTHER" id="PTHR19384">
    <property type="entry name" value="NITRIC OXIDE SYNTHASE-RELATED"/>
    <property type="match status" value="1"/>
</dbReference>
<name>A0A2P6NMU4_9EUKA</name>
<dbReference type="PROSITE" id="PS51384">
    <property type="entry name" value="FAD_FR"/>
    <property type="match status" value="1"/>
</dbReference>
<evidence type="ECO:0000256" key="4">
    <source>
        <dbReference type="ARBA" id="ARBA00023002"/>
    </source>
</evidence>
<evidence type="ECO:0000313" key="8">
    <source>
        <dbReference type="EMBL" id="PRP85284.1"/>
    </source>
</evidence>
<dbReference type="InParanoid" id="A0A2P6NMU4"/>
<dbReference type="InterPro" id="IPR001709">
    <property type="entry name" value="Flavoprot_Pyr_Nucl_cyt_Rdtase"/>
</dbReference>
<feature type="domain" description="DAGKc" evidence="6">
    <location>
        <begin position="564"/>
        <end position="702"/>
    </location>
</feature>
<dbReference type="Gene3D" id="2.60.200.40">
    <property type="match status" value="1"/>
</dbReference>
<sequence length="962" mass="108484">MSDAKKPKFRFQQKKSGDVSNRESTPSSAKKVETSAPCLSLSWEDVKDIEGEDHRMEFWKASEGVIQDIHLITPKGTKAVYEMSIRLSQNLDFSCGDAIGILPLNLPEEVEELSNRLNLDLKRTFTLSSNSSTKMKEHISHIISHRTVLTVEQLFLRWLDIRAVPNKSLLRVLATSCGDDSDREKLTHICSREGSDSYLSEIVLARASLLSVLRRYPSACPSLEQLVEHIPALTPRYYSIASSPGQIDVRIVFTKIIEPLSGICSSFLLGRSPLQSLQVFLRPSPSFHMDTDTDDPLILICAGTGIAPFLCHLRRIKREERKREERKRGTVWLFFGCTNAESEICGEEMRQMREDGVLDGYYISYSREGEREYVQDSISKRREEVTDLVERGARIFICGDANGLAVGVVRVLKEVLGQERVEEMKRGGKLQLDVPPIDVMLFRNEAITPHLGENGFSWSAPHNVHTEAHDIQHHERPVHIHFLSFEDMIGVEIHHKYPSCFVIYTFERPARSLRDGNTEVKRHLKTEKRRRGVYPFVCNDRPQAEMWIDRIKRALARTPSSEPLVPRKMIVLVNPNGGNGSAVKIWNNLQTMFEIASIEVQYIKTTHSGHATEVGQSLDYKNLEGIVCVSGDGLLYEVLNGIMSRRDWKQVMDKIVLGIIPGGSSNGLAATIGCSDPLLAAFSIIKGRSAPLDLFSCLHSRDKVSFGFLSVTYSIIADIDYDSEKYRFLGGTRQTVTAVFKMAKPTIAYPSKITYLLPENNVIVESNERLVDMEEGEWRGPHLTYINKEGFLPQVLPHCKTVEGDLTFFLASNVPRVGDDILLSPRGDMSDGYMDLIYGFNQSKMAMAKLLLGTADGNIEEVNGIEYHKVKAFVLDPLQERGTIMIDGEWAPPQKVCVEMHPGMGKLFVLEEQRYPSCSYAQEEGMTREGPRPESIVGSPGERMKHRKIADTLRRHRKTTII</sequence>
<keyword evidence="9" id="KW-1185">Reference proteome</keyword>
<dbReference type="Gene3D" id="3.40.50.10330">
    <property type="entry name" value="Probable inorganic polyphosphate/atp-NAD kinase, domain 1"/>
    <property type="match status" value="1"/>
</dbReference>
<keyword evidence="8" id="KW-0418">Kinase</keyword>
<feature type="domain" description="FAD-binding FR-type" evidence="7">
    <location>
        <begin position="56"/>
        <end position="290"/>
    </location>
</feature>
<dbReference type="InterPro" id="IPR017927">
    <property type="entry name" value="FAD-bd_FR_type"/>
</dbReference>
<dbReference type="GO" id="GO:0009086">
    <property type="term" value="P:methionine biosynthetic process"/>
    <property type="evidence" value="ECO:0007669"/>
    <property type="project" value="TreeGrafter"/>
</dbReference>
<dbReference type="SUPFAM" id="SSF52343">
    <property type="entry name" value="Ferredoxin reductase-like, C-terminal NADP-linked domain"/>
    <property type="match status" value="1"/>
</dbReference>
<feature type="region of interest" description="Disordered" evidence="5">
    <location>
        <begin position="921"/>
        <end position="940"/>
    </location>
</feature>
<dbReference type="Gene3D" id="3.40.50.80">
    <property type="entry name" value="Nucleotide-binding domain of ferredoxin-NADP reductase (FNR) module"/>
    <property type="match status" value="1"/>
</dbReference>
<dbReference type="PRINTS" id="PR00371">
    <property type="entry name" value="FPNCR"/>
</dbReference>
<dbReference type="InterPro" id="IPR003097">
    <property type="entry name" value="CysJ-like_FAD-binding"/>
</dbReference>
<dbReference type="Pfam" id="PF00667">
    <property type="entry name" value="FAD_binding_1"/>
    <property type="match status" value="1"/>
</dbReference>
<dbReference type="SUPFAM" id="SSF111331">
    <property type="entry name" value="NAD kinase/diacylglycerol kinase-like"/>
    <property type="match status" value="1"/>
</dbReference>
<dbReference type="STRING" id="1890364.A0A2P6NMU4"/>
<evidence type="ECO:0000256" key="1">
    <source>
        <dbReference type="ARBA" id="ARBA00001974"/>
    </source>
</evidence>
<dbReference type="Pfam" id="PF00781">
    <property type="entry name" value="DAGK_cat"/>
    <property type="match status" value="1"/>
</dbReference>
<evidence type="ECO:0000256" key="2">
    <source>
        <dbReference type="ARBA" id="ARBA00022630"/>
    </source>
</evidence>
<dbReference type="InterPro" id="IPR001433">
    <property type="entry name" value="OxRdtase_FAD/NAD-bd"/>
</dbReference>
<dbReference type="Gene3D" id="2.40.30.10">
    <property type="entry name" value="Translation factors"/>
    <property type="match status" value="1"/>
</dbReference>
<evidence type="ECO:0000259" key="7">
    <source>
        <dbReference type="PROSITE" id="PS51384"/>
    </source>
</evidence>
<dbReference type="SUPFAM" id="SSF63380">
    <property type="entry name" value="Riboflavin synthase domain-like"/>
    <property type="match status" value="1"/>
</dbReference>
<reference evidence="8 9" key="1">
    <citation type="journal article" date="2018" name="Genome Biol. Evol.">
        <title>Multiple Roots of Fruiting Body Formation in Amoebozoa.</title>
        <authorList>
            <person name="Hillmann F."/>
            <person name="Forbes G."/>
            <person name="Novohradska S."/>
            <person name="Ferling I."/>
            <person name="Riege K."/>
            <person name="Groth M."/>
            <person name="Westermann M."/>
            <person name="Marz M."/>
            <person name="Spaller T."/>
            <person name="Winckler T."/>
            <person name="Schaap P."/>
            <person name="Glockner G."/>
        </authorList>
    </citation>
    <scope>NUCLEOTIDE SEQUENCE [LARGE SCALE GENOMIC DNA]</scope>
    <source>
        <strain evidence="8 9">Jena</strain>
    </source>
</reference>
<comment type="cofactor">
    <cofactor evidence="1">
        <name>FAD</name>
        <dbReference type="ChEBI" id="CHEBI:57692"/>
    </cofactor>
</comment>
<keyword evidence="2" id="KW-0285">Flavoprotein</keyword>
<dbReference type="InterPro" id="IPR039261">
    <property type="entry name" value="FNR_nucleotide-bd"/>
</dbReference>
<dbReference type="GO" id="GO:0010181">
    <property type="term" value="F:FMN binding"/>
    <property type="evidence" value="ECO:0007669"/>
    <property type="project" value="TreeGrafter"/>
</dbReference>
<feature type="region of interest" description="Disordered" evidence="5">
    <location>
        <begin position="1"/>
        <end position="34"/>
    </location>
</feature>
<dbReference type="Gene3D" id="1.20.990.10">
    <property type="entry name" value="NADPH-cytochrome p450 Reductase, Chain A, domain 3"/>
    <property type="match status" value="1"/>
</dbReference>
<dbReference type="InterPro" id="IPR001206">
    <property type="entry name" value="Diacylglycerol_kinase_cat_dom"/>
</dbReference>
<dbReference type="GO" id="GO:0050667">
    <property type="term" value="P:homocysteine metabolic process"/>
    <property type="evidence" value="ECO:0007669"/>
    <property type="project" value="TreeGrafter"/>
</dbReference>
<keyword evidence="8" id="KW-0808">Transferase</keyword>
<dbReference type="AlphaFoldDB" id="A0A2P6NMU4"/>
<proteinExistence type="predicted"/>
<dbReference type="InterPro" id="IPR016064">
    <property type="entry name" value="NAD/diacylglycerol_kinase_sf"/>
</dbReference>
<comment type="caution">
    <text evidence="8">The sequence shown here is derived from an EMBL/GenBank/DDBJ whole genome shotgun (WGS) entry which is preliminary data.</text>
</comment>
<evidence type="ECO:0000256" key="5">
    <source>
        <dbReference type="SAM" id="MobiDB-lite"/>
    </source>
</evidence>
<accession>A0A2P6NMU4</accession>
<evidence type="ECO:0000259" key="6">
    <source>
        <dbReference type="PROSITE" id="PS50146"/>
    </source>
</evidence>
<dbReference type="OrthoDB" id="16277at2759"/>